<dbReference type="AlphaFoldDB" id="A0A162E7N1"/>
<comment type="caution">
    <text evidence="2">The sequence shown here is derived from an EMBL/GenBank/DDBJ whole genome shotgun (WGS) entry which is preliminary data.</text>
</comment>
<sequence length="139" mass="16086">MIAFLVVTLFFFIISIMGWAVQFFPMEVFFILVSSFGFVWIIFGLCYYLYKKSNTTVEHDQSTGTEEVAATSVKSKVSEQQRLVYVIGLILFGGWFLASFTVDSPKVDAQELLEWRLSVLVFFIIYSSLNWLLGFRSRR</sequence>
<reference evidence="2" key="1">
    <citation type="submission" date="2016-02" db="EMBL/GenBank/DDBJ databases">
        <title>Genome sequence of Bacillus trypoxylicola KCTC 13244(T).</title>
        <authorList>
            <person name="Jeong H."/>
            <person name="Park S.-H."/>
            <person name="Choi S.-K."/>
        </authorList>
    </citation>
    <scope>NUCLEOTIDE SEQUENCE [LARGE SCALE GENOMIC DNA]</scope>
    <source>
        <strain evidence="2">KCTC 13244</strain>
    </source>
</reference>
<protein>
    <submittedName>
        <fullName evidence="2">Uncharacterized protein</fullName>
    </submittedName>
</protein>
<keyword evidence="1" id="KW-0472">Membrane</keyword>
<accession>A0A162E7N1</accession>
<dbReference type="Proteomes" id="UP000075806">
    <property type="component" value="Unassembled WGS sequence"/>
</dbReference>
<name>A0A162E7N1_9BACI</name>
<gene>
    <name evidence="2" type="ORF">AZF04_04160</name>
</gene>
<organism evidence="2 3">
    <name type="scientific">Alkalihalobacillus trypoxylicola</name>
    <dbReference type="NCBI Taxonomy" id="519424"/>
    <lineage>
        <taxon>Bacteria</taxon>
        <taxon>Bacillati</taxon>
        <taxon>Bacillota</taxon>
        <taxon>Bacilli</taxon>
        <taxon>Bacillales</taxon>
        <taxon>Bacillaceae</taxon>
        <taxon>Alkalihalobacillus</taxon>
    </lineage>
</organism>
<keyword evidence="1" id="KW-0812">Transmembrane</keyword>
<dbReference type="RefSeq" id="WP_061948329.1">
    <property type="nucleotide sequence ID" value="NZ_LTAO01000012.1"/>
</dbReference>
<feature type="transmembrane region" description="Helical" evidence="1">
    <location>
        <begin position="28"/>
        <end position="50"/>
    </location>
</feature>
<dbReference type="OrthoDB" id="2933508at2"/>
<feature type="transmembrane region" description="Helical" evidence="1">
    <location>
        <begin position="83"/>
        <end position="102"/>
    </location>
</feature>
<evidence type="ECO:0000313" key="3">
    <source>
        <dbReference type="Proteomes" id="UP000075806"/>
    </source>
</evidence>
<evidence type="ECO:0000256" key="1">
    <source>
        <dbReference type="SAM" id="Phobius"/>
    </source>
</evidence>
<keyword evidence="1" id="KW-1133">Transmembrane helix</keyword>
<dbReference type="EMBL" id="LTAO01000012">
    <property type="protein sequence ID" value="KYG31976.1"/>
    <property type="molecule type" value="Genomic_DNA"/>
</dbReference>
<keyword evidence="3" id="KW-1185">Reference proteome</keyword>
<feature type="transmembrane region" description="Helical" evidence="1">
    <location>
        <begin position="114"/>
        <end position="133"/>
    </location>
</feature>
<evidence type="ECO:0000313" key="2">
    <source>
        <dbReference type="EMBL" id="KYG31976.1"/>
    </source>
</evidence>
<proteinExistence type="predicted"/>